<organism evidence="1 2">
    <name type="scientific">Stephania japonica</name>
    <dbReference type="NCBI Taxonomy" id="461633"/>
    <lineage>
        <taxon>Eukaryota</taxon>
        <taxon>Viridiplantae</taxon>
        <taxon>Streptophyta</taxon>
        <taxon>Embryophyta</taxon>
        <taxon>Tracheophyta</taxon>
        <taxon>Spermatophyta</taxon>
        <taxon>Magnoliopsida</taxon>
        <taxon>Ranunculales</taxon>
        <taxon>Menispermaceae</taxon>
        <taxon>Menispermoideae</taxon>
        <taxon>Cissampelideae</taxon>
        <taxon>Stephania</taxon>
    </lineage>
</organism>
<gene>
    <name evidence="1" type="ORF">Sjap_018325</name>
</gene>
<comment type="caution">
    <text evidence="1">The sequence shown here is derived from an EMBL/GenBank/DDBJ whole genome shotgun (WGS) entry which is preliminary data.</text>
</comment>
<dbReference type="Proteomes" id="UP001417504">
    <property type="component" value="Unassembled WGS sequence"/>
</dbReference>
<reference evidence="1 2" key="1">
    <citation type="submission" date="2024-01" db="EMBL/GenBank/DDBJ databases">
        <title>Genome assemblies of Stephania.</title>
        <authorList>
            <person name="Yang L."/>
        </authorList>
    </citation>
    <scope>NUCLEOTIDE SEQUENCE [LARGE SCALE GENOMIC DNA]</scope>
    <source>
        <strain evidence="1">QJT</strain>
        <tissue evidence="1">Leaf</tissue>
    </source>
</reference>
<sequence>MGYKCEVGFTPKCQGKIECPLYTYEPSFSFLSSRCGTIPTSPTLLSCYFFDMKEKTCPKRDLNPRPLS</sequence>
<evidence type="ECO:0000313" key="1">
    <source>
        <dbReference type="EMBL" id="KAK9110265.1"/>
    </source>
</evidence>
<protein>
    <submittedName>
        <fullName evidence="1">Uncharacterized protein</fullName>
    </submittedName>
</protein>
<dbReference type="EMBL" id="JBBNAE010000007">
    <property type="protein sequence ID" value="KAK9110265.1"/>
    <property type="molecule type" value="Genomic_DNA"/>
</dbReference>
<proteinExistence type="predicted"/>
<name>A0AAP0I7X0_9MAGN</name>
<dbReference type="AlphaFoldDB" id="A0AAP0I7X0"/>
<keyword evidence="2" id="KW-1185">Reference proteome</keyword>
<accession>A0AAP0I7X0</accession>
<evidence type="ECO:0000313" key="2">
    <source>
        <dbReference type="Proteomes" id="UP001417504"/>
    </source>
</evidence>